<accession>K0SY39</accession>
<proteinExistence type="predicted"/>
<comment type="caution">
    <text evidence="2">The sequence shown here is derived from an EMBL/GenBank/DDBJ whole genome shotgun (WGS) entry which is preliminary data.</text>
</comment>
<feature type="compositionally biased region" description="Basic and acidic residues" evidence="1">
    <location>
        <begin position="67"/>
        <end position="97"/>
    </location>
</feature>
<evidence type="ECO:0000313" key="2">
    <source>
        <dbReference type="EMBL" id="EJK65931.1"/>
    </source>
</evidence>
<evidence type="ECO:0000256" key="1">
    <source>
        <dbReference type="SAM" id="MobiDB-lite"/>
    </source>
</evidence>
<feature type="region of interest" description="Disordered" evidence="1">
    <location>
        <begin position="1"/>
        <end position="126"/>
    </location>
</feature>
<evidence type="ECO:0000313" key="3">
    <source>
        <dbReference type="Proteomes" id="UP000266841"/>
    </source>
</evidence>
<dbReference type="Proteomes" id="UP000266841">
    <property type="component" value="Unassembled WGS sequence"/>
</dbReference>
<organism evidence="2 3">
    <name type="scientific">Thalassiosira oceanica</name>
    <name type="common">Marine diatom</name>
    <dbReference type="NCBI Taxonomy" id="159749"/>
    <lineage>
        <taxon>Eukaryota</taxon>
        <taxon>Sar</taxon>
        <taxon>Stramenopiles</taxon>
        <taxon>Ochrophyta</taxon>
        <taxon>Bacillariophyta</taxon>
        <taxon>Coscinodiscophyceae</taxon>
        <taxon>Thalassiosirophycidae</taxon>
        <taxon>Thalassiosirales</taxon>
        <taxon>Thalassiosiraceae</taxon>
        <taxon>Thalassiosira</taxon>
    </lineage>
</organism>
<protein>
    <submittedName>
        <fullName evidence="2">Uncharacterized protein</fullName>
    </submittedName>
</protein>
<reference evidence="2 3" key="1">
    <citation type="journal article" date="2012" name="Genome Biol.">
        <title>Genome and low-iron response of an oceanic diatom adapted to chronic iron limitation.</title>
        <authorList>
            <person name="Lommer M."/>
            <person name="Specht M."/>
            <person name="Roy A.S."/>
            <person name="Kraemer L."/>
            <person name="Andreson R."/>
            <person name="Gutowska M.A."/>
            <person name="Wolf J."/>
            <person name="Bergner S.V."/>
            <person name="Schilhabel M.B."/>
            <person name="Klostermeier U.C."/>
            <person name="Beiko R.G."/>
            <person name="Rosenstiel P."/>
            <person name="Hippler M."/>
            <person name="Laroche J."/>
        </authorList>
    </citation>
    <scope>NUCLEOTIDE SEQUENCE [LARGE SCALE GENOMIC DNA]</scope>
    <source>
        <strain evidence="2 3">CCMP1005</strain>
    </source>
</reference>
<name>K0SY39_THAOC</name>
<feature type="compositionally biased region" description="Acidic residues" evidence="1">
    <location>
        <begin position="106"/>
        <end position="122"/>
    </location>
</feature>
<dbReference type="EMBL" id="AGNL01015368">
    <property type="protein sequence ID" value="EJK65931.1"/>
    <property type="molecule type" value="Genomic_DNA"/>
</dbReference>
<keyword evidence="3" id="KW-1185">Reference proteome</keyword>
<sequence length="304" mass="33376">MPLDRGSNGAQSRLNKAVAAHEKASQEVKTKQQAQRELDSAALEAKREIREIAYNTSDSEGEDEEGREWSTSEVARRTGAGDRRAGAIVERSDRYEESDYSSASEESVEFDEDEESDPDDNGFDLGDSAVEQIRYRLDNAKIDLTGPEGTQVLDKLLLLLQASNEPDIDENVVNDIIDEVLCVGGEHDVKQGGDTQTDDEQPRIRINRGNKVLGWYEGALDARGYARKGKGSSKISRLVVFTFSCQLTTSTKCTTMLATSVTVFGKMTISLEEDYTDGVMAMCMTETGSQVKGTVWGDLFALTA</sequence>
<dbReference type="OrthoDB" id="55879at2759"/>
<dbReference type="eggNOG" id="ENOG502T9JR">
    <property type="taxonomic scope" value="Eukaryota"/>
</dbReference>
<feature type="compositionally biased region" description="Basic and acidic residues" evidence="1">
    <location>
        <begin position="19"/>
        <end position="51"/>
    </location>
</feature>
<dbReference type="AlphaFoldDB" id="K0SY39"/>
<gene>
    <name evidence="2" type="ORF">THAOC_13169</name>
</gene>